<dbReference type="InterPro" id="IPR050273">
    <property type="entry name" value="GppA/Ppx_hydrolase"/>
</dbReference>
<reference evidence="3 4" key="1">
    <citation type="submission" date="2016-10" db="EMBL/GenBank/DDBJ databases">
        <authorList>
            <person name="de Groot N.N."/>
        </authorList>
    </citation>
    <scope>NUCLEOTIDE SEQUENCE [LARGE SCALE GENOMIC DNA]</scope>
    <source>
        <strain evidence="3 4">CGMCC 1.9109</strain>
    </source>
</reference>
<feature type="compositionally biased region" description="Basic residues" evidence="1">
    <location>
        <begin position="30"/>
        <end position="43"/>
    </location>
</feature>
<sequence>MSLDPQAPSAGAAPGTSPSGGQAEHQQKNSGKKRRPRRRRRGAKGQDAAQAKGPGQPQAAPAKGQGGSRQPDRPARPAQPSAAPAKKQTGRQPQPPLRGVYSAIDLGTNNCRLLIARPTRGGFRVIDAFSRIVRLGEGVSSNNRLSDEAMDRTIEALKVCAEKIARRGVTCMRHVATEACRVADNSDEFIARVKRETGINLDVISAGEEARLAVMGCQSLIAPGNRNALVFDIGGGSTELIWVRVHPGQRTEISGWMSIPWGVVNLSESFGRPGETLPIEHYNKMVKLVVDHLQAFEDAHQVSDVVRKRKTQFLGTSGTVTTLASLHLNLPRYIREKVDGAWMKSQDIHALSRRVATMTHDERAAQVCIGPERADLVVAGCAILEAILGMWKVPSLRVADRGIREGILRGLMQMEQPPRRARPLYRGDKTQQGDRAQKRVEKNG</sequence>
<dbReference type="Gene3D" id="3.30.420.150">
    <property type="entry name" value="Exopolyphosphatase. Domain 2"/>
    <property type="match status" value="1"/>
</dbReference>
<dbReference type="SUPFAM" id="SSF53067">
    <property type="entry name" value="Actin-like ATPase domain"/>
    <property type="match status" value="2"/>
</dbReference>
<keyword evidence="4" id="KW-1185">Reference proteome</keyword>
<feature type="domain" description="Ppx/GppA phosphatase N-terminal" evidence="2">
    <location>
        <begin position="115"/>
        <end position="413"/>
    </location>
</feature>
<feature type="compositionally biased region" description="Low complexity" evidence="1">
    <location>
        <begin position="76"/>
        <end position="85"/>
    </location>
</feature>
<dbReference type="Gene3D" id="3.30.420.40">
    <property type="match status" value="1"/>
</dbReference>
<dbReference type="PANTHER" id="PTHR30005">
    <property type="entry name" value="EXOPOLYPHOSPHATASE"/>
    <property type="match status" value="1"/>
</dbReference>
<dbReference type="RefSeq" id="WP_074519471.1">
    <property type="nucleotide sequence ID" value="NZ_FNAK01000006.1"/>
</dbReference>
<dbReference type="STRING" id="637679.GCA_001550055_03034"/>
<dbReference type="AlphaFoldDB" id="A0A1G7CP69"/>
<accession>A0A1G7CP69</accession>
<evidence type="ECO:0000313" key="4">
    <source>
        <dbReference type="Proteomes" id="UP000183685"/>
    </source>
</evidence>
<dbReference type="InterPro" id="IPR043129">
    <property type="entry name" value="ATPase_NBD"/>
</dbReference>
<evidence type="ECO:0000256" key="1">
    <source>
        <dbReference type="SAM" id="MobiDB-lite"/>
    </source>
</evidence>
<evidence type="ECO:0000313" key="3">
    <source>
        <dbReference type="EMBL" id="SDE41214.1"/>
    </source>
</evidence>
<dbReference type="Pfam" id="PF02541">
    <property type="entry name" value="Ppx-GppA"/>
    <property type="match status" value="1"/>
</dbReference>
<feature type="region of interest" description="Disordered" evidence="1">
    <location>
        <begin position="418"/>
        <end position="444"/>
    </location>
</feature>
<name>A0A1G7CP69_9PROT</name>
<organism evidence="3 4">
    <name type="scientific">Kordiimonas lacus</name>
    <dbReference type="NCBI Taxonomy" id="637679"/>
    <lineage>
        <taxon>Bacteria</taxon>
        <taxon>Pseudomonadati</taxon>
        <taxon>Pseudomonadota</taxon>
        <taxon>Alphaproteobacteria</taxon>
        <taxon>Kordiimonadales</taxon>
        <taxon>Kordiimonadaceae</taxon>
        <taxon>Kordiimonas</taxon>
    </lineage>
</organism>
<protein>
    <submittedName>
        <fullName evidence="3">Exopolyphosphatase / guanosine-5'-triphosphate,3'-diphosphate pyrophosphatase</fullName>
    </submittedName>
</protein>
<proteinExistence type="predicted"/>
<dbReference type="Proteomes" id="UP000183685">
    <property type="component" value="Unassembled WGS sequence"/>
</dbReference>
<evidence type="ECO:0000259" key="2">
    <source>
        <dbReference type="Pfam" id="PF02541"/>
    </source>
</evidence>
<feature type="compositionally biased region" description="Low complexity" evidence="1">
    <location>
        <begin position="1"/>
        <end position="23"/>
    </location>
</feature>
<feature type="region of interest" description="Disordered" evidence="1">
    <location>
        <begin position="1"/>
        <end position="101"/>
    </location>
</feature>
<dbReference type="PANTHER" id="PTHR30005:SF0">
    <property type="entry name" value="RETROGRADE REGULATION PROTEIN 2"/>
    <property type="match status" value="1"/>
</dbReference>
<dbReference type="CDD" id="cd24054">
    <property type="entry name" value="ASKHA_NBD_AaPPX-GppA_MtPPX2-like"/>
    <property type="match status" value="1"/>
</dbReference>
<feature type="compositionally biased region" description="Low complexity" evidence="1">
    <location>
        <begin position="45"/>
        <end position="63"/>
    </location>
</feature>
<dbReference type="InterPro" id="IPR003695">
    <property type="entry name" value="Ppx_GppA_N"/>
</dbReference>
<dbReference type="EMBL" id="FNAK01000006">
    <property type="protein sequence ID" value="SDE41214.1"/>
    <property type="molecule type" value="Genomic_DNA"/>
</dbReference>
<dbReference type="GO" id="GO:0016462">
    <property type="term" value="F:pyrophosphatase activity"/>
    <property type="evidence" value="ECO:0007669"/>
    <property type="project" value="TreeGrafter"/>
</dbReference>
<gene>
    <name evidence="3" type="ORF">SAMN04488071_2887</name>
</gene>
<feature type="compositionally biased region" description="Basic and acidic residues" evidence="1">
    <location>
        <begin position="425"/>
        <end position="444"/>
    </location>
</feature>